<dbReference type="SUPFAM" id="SSF53955">
    <property type="entry name" value="Lysozyme-like"/>
    <property type="match status" value="1"/>
</dbReference>
<dbReference type="OMA" id="HESKYRT"/>
<dbReference type="Gene3D" id="1.10.530.10">
    <property type="match status" value="1"/>
</dbReference>
<sequence>MKFNNFFIVILLLSLANISLAKTFSRCSLARAMYALGIPKSELARWTCIAEHESKYRTDIIGPANSDGSND</sequence>
<keyword evidence="4" id="KW-1185">Reference proteome</keyword>
<dbReference type="InterPro" id="IPR001916">
    <property type="entry name" value="Glyco_hydro_22"/>
</dbReference>
<accession>A0A0L0BNM1</accession>
<dbReference type="Pfam" id="PF00062">
    <property type="entry name" value="Lys"/>
    <property type="match status" value="1"/>
</dbReference>
<keyword evidence="1 2" id="KW-0732">Signal</keyword>
<name>A0A0L0BNM1_LUCCU</name>
<gene>
    <name evidence="3" type="ORF">FF38_09813</name>
</gene>
<dbReference type="InterPro" id="IPR023346">
    <property type="entry name" value="Lysozyme-like_dom_sf"/>
</dbReference>
<feature type="signal peptide" evidence="2">
    <location>
        <begin position="1"/>
        <end position="21"/>
    </location>
</feature>
<dbReference type="PROSITE" id="PS51348">
    <property type="entry name" value="GLYCOSYL_HYDROL_F22_2"/>
    <property type="match status" value="1"/>
</dbReference>
<evidence type="ECO:0000313" key="3">
    <source>
        <dbReference type="EMBL" id="KNC21642.1"/>
    </source>
</evidence>
<organism evidence="3 4">
    <name type="scientific">Lucilia cuprina</name>
    <name type="common">Green bottle fly</name>
    <name type="synonym">Australian sheep blowfly</name>
    <dbReference type="NCBI Taxonomy" id="7375"/>
    <lineage>
        <taxon>Eukaryota</taxon>
        <taxon>Metazoa</taxon>
        <taxon>Ecdysozoa</taxon>
        <taxon>Arthropoda</taxon>
        <taxon>Hexapoda</taxon>
        <taxon>Insecta</taxon>
        <taxon>Pterygota</taxon>
        <taxon>Neoptera</taxon>
        <taxon>Endopterygota</taxon>
        <taxon>Diptera</taxon>
        <taxon>Brachycera</taxon>
        <taxon>Muscomorpha</taxon>
        <taxon>Oestroidea</taxon>
        <taxon>Calliphoridae</taxon>
        <taxon>Luciliinae</taxon>
        <taxon>Lucilia</taxon>
    </lineage>
</organism>
<dbReference type="AlphaFoldDB" id="A0A0L0BNM1"/>
<proteinExistence type="predicted"/>
<dbReference type="EMBL" id="JRES01001589">
    <property type="protein sequence ID" value="KNC21642.1"/>
    <property type="molecule type" value="Genomic_DNA"/>
</dbReference>
<dbReference type="PANTHER" id="PTHR11407">
    <property type="entry name" value="LYSOZYME C"/>
    <property type="match status" value="1"/>
</dbReference>
<dbReference type="Proteomes" id="UP000037069">
    <property type="component" value="Unassembled WGS sequence"/>
</dbReference>
<evidence type="ECO:0000256" key="2">
    <source>
        <dbReference type="SAM" id="SignalP"/>
    </source>
</evidence>
<evidence type="ECO:0000313" key="4">
    <source>
        <dbReference type="Proteomes" id="UP000037069"/>
    </source>
</evidence>
<dbReference type="PANTHER" id="PTHR11407:SF36">
    <property type="entry name" value="GEO02684P1-RELATED"/>
    <property type="match status" value="1"/>
</dbReference>
<evidence type="ECO:0008006" key="5">
    <source>
        <dbReference type="Google" id="ProtNLM"/>
    </source>
</evidence>
<comment type="caution">
    <text evidence="3">The sequence shown here is derived from an EMBL/GenBank/DDBJ whole genome shotgun (WGS) entry which is preliminary data.</text>
</comment>
<reference evidence="3 4" key="1">
    <citation type="journal article" date="2015" name="Nat. Commun.">
        <title>Lucilia cuprina genome unlocks parasitic fly biology to underpin future interventions.</title>
        <authorList>
            <person name="Anstead C.A."/>
            <person name="Korhonen P.K."/>
            <person name="Young N.D."/>
            <person name="Hall R.S."/>
            <person name="Jex A.R."/>
            <person name="Murali S.C."/>
            <person name="Hughes D.S."/>
            <person name="Lee S.F."/>
            <person name="Perry T."/>
            <person name="Stroehlein A.J."/>
            <person name="Ansell B.R."/>
            <person name="Breugelmans B."/>
            <person name="Hofmann A."/>
            <person name="Qu J."/>
            <person name="Dugan S."/>
            <person name="Lee S.L."/>
            <person name="Chao H."/>
            <person name="Dinh H."/>
            <person name="Han Y."/>
            <person name="Doddapaneni H.V."/>
            <person name="Worley K.C."/>
            <person name="Muzny D.M."/>
            <person name="Ioannidis P."/>
            <person name="Waterhouse R.M."/>
            <person name="Zdobnov E.M."/>
            <person name="James P.J."/>
            <person name="Bagnall N.H."/>
            <person name="Kotze A.C."/>
            <person name="Gibbs R.A."/>
            <person name="Richards S."/>
            <person name="Batterham P."/>
            <person name="Gasser R.B."/>
        </authorList>
    </citation>
    <scope>NUCLEOTIDE SEQUENCE [LARGE SCALE GENOMIC DNA]</scope>
    <source>
        <strain evidence="3 4">LS</strain>
        <tissue evidence="3">Full body</tissue>
    </source>
</reference>
<feature type="chain" id="PRO_5005534966" description="Lysozyme" evidence="2">
    <location>
        <begin position="22"/>
        <end position="71"/>
    </location>
</feature>
<evidence type="ECO:0000256" key="1">
    <source>
        <dbReference type="ARBA" id="ARBA00022729"/>
    </source>
</evidence>
<protein>
    <recommendedName>
        <fullName evidence="5">Lysozyme</fullName>
    </recommendedName>
</protein>
<dbReference type="GO" id="GO:0003796">
    <property type="term" value="F:lysozyme activity"/>
    <property type="evidence" value="ECO:0007669"/>
    <property type="project" value="TreeGrafter"/>
</dbReference>
<dbReference type="OrthoDB" id="17373at2759"/>